<dbReference type="GO" id="GO:0003924">
    <property type="term" value="F:GTPase activity"/>
    <property type="evidence" value="ECO:0007669"/>
    <property type="project" value="InterPro"/>
</dbReference>
<dbReference type="HOGENOM" id="CLU_000401_1_0_1"/>
<name>A0A0C3D846_9AGAM</name>
<dbReference type="PANTHER" id="PTHR22796:SF1">
    <property type="entry name" value="VWFA DOMAIN-CONTAINING PROTEIN"/>
    <property type="match status" value="1"/>
</dbReference>
<dbReference type="InParanoid" id="A0A0C3D846"/>
<dbReference type="PANTHER" id="PTHR22796">
    <property type="entry name" value="URG4-RELATED"/>
    <property type="match status" value="1"/>
</dbReference>
<reference evidence="3" key="2">
    <citation type="submission" date="2015-01" db="EMBL/GenBank/DDBJ databases">
        <title>Evolutionary Origins and Diversification of the Mycorrhizal Mutualists.</title>
        <authorList>
            <consortium name="DOE Joint Genome Institute"/>
            <consortium name="Mycorrhizal Genomics Consortium"/>
            <person name="Kohler A."/>
            <person name="Kuo A."/>
            <person name="Nagy L.G."/>
            <person name="Floudas D."/>
            <person name="Copeland A."/>
            <person name="Barry K.W."/>
            <person name="Cichocki N."/>
            <person name="Veneault-Fourrey C."/>
            <person name="LaButti K."/>
            <person name="Lindquist E.A."/>
            <person name="Lipzen A."/>
            <person name="Lundell T."/>
            <person name="Morin E."/>
            <person name="Murat C."/>
            <person name="Riley R."/>
            <person name="Ohm R."/>
            <person name="Sun H."/>
            <person name="Tunlid A."/>
            <person name="Henrissat B."/>
            <person name="Grigoriev I.V."/>
            <person name="Hibbett D.S."/>
            <person name="Martin F."/>
        </authorList>
    </citation>
    <scope>NUCLEOTIDE SEQUENCE [LARGE SCALE GENOMIC DNA]</scope>
    <source>
        <strain evidence="3">Foug A</strain>
    </source>
</reference>
<proteinExistence type="predicted"/>
<feature type="domain" description="Guanylate-binding protein N-terminal" evidence="1">
    <location>
        <begin position="1053"/>
        <end position="1128"/>
    </location>
</feature>
<evidence type="ECO:0000313" key="2">
    <source>
        <dbReference type="EMBL" id="KIM52559.1"/>
    </source>
</evidence>
<reference evidence="2 3" key="1">
    <citation type="submission" date="2014-04" db="EMBL/GenBank/DDBJ databases">
        <authorList>
            <consortium name="DOE Joint Genome Institute"/>
            <person name="Kuo A."/>
            <person name="Kohler A."/>
            <person name="Nagy L.G."/>
            <person name="Floudas D."/>
            <person name="Copeland A."/>
            <person name="Barry K.W."/>
            <person name="Cichocki N."/>
            <person name="Veneault-Fourrey C."/>
            <person name="LaButti K."/>
            <person name="Lindquist E.A."/>
            <person name="Lipzen A."/>
            <person name="Lundell T."/>
            <person name="Morin E."/>
            <person name="Murat C."/>
            <person name="Sun H."/>
            <person name="Tunlid A."/>
            <person name="Henrissat B."/>
            <person name="Grigoriev I.V."/>
            <person name="Hibbett D.S."/>
            <person name="Martin F."/>
            <person name="Nordberg H.P."/>
            <person name="Cantor M.N."/>
            <person name="Hua S.X."/>
        </authorList>
    </citation>
    <scope>NUCLEOTIDE SEQUENCE [LARGE SCALE GENOMIC DNA]</scope>
    <source>
        <strain evidence="2 3">Foug A</strain>
    </source>
</reference>
<organism evidence="2 3">
    <name type="scientific">Scleroderma citrinum Foug A</name>
    <dbReference type="NCBI Taxonomy" id="1036808"/>
    <lineage>
        <taxon>Eukaryota</taxon>
        <taxon>Fungi</taxon>
        <taxon>Dikarya</taxon>
        <taxon>Basidiomycota</taxon>
        <taxon>Agaricomycotina</taxon>
        <taxon>Agaricomycetes</taxon>
        <taxon>Agaricomycetidae</taxon>
        <taxon>Boletales</taxon>
        <taxon>Sclerodermatineae</taxon>
        <taxon>Sclerodermataceae</taxon>
        <taxon>Scleroderma</taxon>
    </lineage>
</organism>
<keyword evidence="3" id="KW-1185">Reference proteome</keyword>
<dbReference type="OrthoDB" id="2343366at2759"/>
<dbReference type="Gene3D" id="3.40.50.300">
    <property type="entry name" value="P-loop containing nucleotide triphosphate hydrolases"/>
    <property type="match status" value="1"/>
</dbReference>
<gene>
    <name evidence="2" type="ORF">SCLCIDRAFT_549343</name>
</gene>
<dbReference type="STRING" id="1036808.A0A0C3D846"/>
<dbReference type="SUPFAM" id="SSF52540">
    <property type="entry name" value="P-loop containing nucleoside triphosphate hydrolases"/>
    <property type="match status" value="1"/>
</dbReference>
<evidence type="ECO:0000259" key="1">
    <source>
        <dbReference type="Pfam" id="PF02263"/>
    </source>
</evidence>
<evidence type="ECO:0000313" key="3">
    <source>
        <dbReference type="Proteomes" id="UP000053989"/>
    </source>
</evidence>
<sequence length="1470" mass="166801">MYIYMDVDAPHKLYDNDLDLASSITGLYRVLELVTEQGSGGLVDKIIISQSSLKAFINTVCPGACASMTKVNFKDLDQYVIKPVGVYGSKEEIVRFLLELGVADDAVAAQLLADQSTLGQAQRVLRSGLYILRSVEQQNNAEQIYVVYWPDESTWDDSAPSQIRRNRVTFMRYLTKMCDQIVALISDESDEDAQIIKCVVDKTAEQEESVQVREGFKVQSEHISIRKDTTDKTDQTQTKPFLLYGETSQGFMTVQHQPAKRVVDAYEERTFTSVLLESYLASDHLCVSEYLDEQALEILVDAGLQKRFPTECDRWKYESAAVSTLCNQMRDDELQKLMVKWDKENKSLATGVHEAVVEEVLRLYPFLEKRLFANAVEVFTAAPVTFQEIIRLYPNAGHIFQRYKYQLTLISDSEFRKIKERLCLFVEFTSRTKDLDSYLCSTVAESASMKGYEAANNVLESGWGYFKALRLWTSDGKTALVKQIIKADSIQKNKKLKPFVQNANRLAEQYLMSAVPGVVNKIAEVIKKIQAEICTAKIKAETVHYEDEERRKLRLQLIHHVNCSTIQTQHPYTLRIDSITVEKESLHVYSWSTHSYRVSGAREIQEDLMTCFTIHTMNLTEQDQHDLQLYPSTIPSPHFRFEYKFRFSQGFAIMRAQLLPLEKLLLIVADRLGNLSVYLESLTSIDRVVSRGRGKLLNREKIGQDFVLAFDESRRILGVVSSDKLLLHMFAYVDTRGFQAQGGSINLNQWYSEGASIRHACFISRSEELLLVDSRNQAKIFSLVTMQFRPATLNLRGVPSSVHSTPDGSCFSFGSTEGIELNIPNLPMGDSFVVTSFISRAAVHLLWLDLSAHKCQSYALDITCRTTEFMFRETVSCGTSNKATSTSTHNCLVGCHSEVWNRFPVLAAVQRETISLSNPRSQRTLVFVTDRNFDMFAPYFSDMIYTFERTTKKPTGDILKSIKVSAASFSVLAQELFGAKQWNVSQYRAGEWMVDFMCLIPIHIAVAKENRFVPLKDGVYSPELERSLLGAEVNRIVDSISFGWYESLFQSYMATKPVRVVSSMGEQSVGKSYALNHLVDTSFAGSAMRTTEGVWMSVTPTEKELIVALDFEGVHSIERSAQEDMLLVLFNTAITNLVLFRNNFALNRDITGLFQSFQSSATVLDPETNPSLFQSTLVIIIKDVMDVDRAEIAREFSLKFQKIVQDEQEENFITCLHAGKLAIVPWPVIGSQDFYRLFAALKRQLDQQAITHHAAGEFLHKMKALMAKLKANDWGAMSQTMACHRAELLSTLLPDALAFGFQNSPPEREPLKNLDTDDPIDLFDTQTQFFLSGAAAPQSEARERTLSILQSSWSQFETRQRVPDAEWTESLSQYLEDIVNLRIDHVREWLTQNLSRFQAGHASIEELRRTFEGAIVDLKSNVQLCKMQCSSCQLLCVLSRFHDGPHICQTDHFCIHECDFCQESRKCGMT</sequence>
<dbReference type="InterPro" id="IPR015894">
    <property type="entry name" value="Guanylate-bd_N"/>
</dbReference>
<dbReference type="EMBL" id="KN822207">
    <property type="protein sequence ID" value="KIM52559.1"/>
    <property type="molecule type" value="Genomic_DNA"/>
</dbReference>
<dbReference type="InterPro" id="IPR027417">
    <property type="entry name" value="P-loop_NTPase"/>
</dbReference>
<accession>A0A0C3D846</accession>
<protein>
    <recommendedName>
        <fullName evidence="1">Guanylate-binding protein N-terminal domain-containing protein</fullName>
    </recommendedName>
</protein>
<dbReference type="Proteomes" id="UP000053989">
    <property type="component" value="Unassembled WGS sequence"/>
</dbReference>
<dbReference type="GO" id="GO:0005525">
    <property type="term" value="F:GTP binding"/>
    <property type="evidence" value="ECO:0007669"/>
    <property type="project" value="InterPro"/>
</dbReference>
<dbReference type="Pfam" id="PF02263">
    <property type="entry name" value="GBP"/>
    <property type="match status" value="1"/>
</dbReference>